<keyword evidence="2" id="KW-1185">Reference proteome</keyword>
<dbReference type="Pfam" id="PF11348">
    <property type="entry name" value="DUF3150"/>
    <property type="match status" value="1"/>
</dbReference>
<dbReference type="EMBL" id="CAHP01000014">
    <property type="protein sequence ID" value="CCG40702.1"/>
    <property type="molecule type" value="Genomic_DNA"/>
</dbReference>
<reference evidence="1 2" key="1">
    <citation type="journal article" date="2012" name="J. Bacteriol.">
        <title>Draft Genome Sequence of the Purple Photosynthetic Bacterium Phaeospirillum molischianum DSM120, a Particularly Versatile Bacterium.</title>
        <authorList>
            <person name="Duquesne K."/>
            <person name="Prima V."/>
            <person name="Ji B."/>
            <person name="Rouy Z."/>
            <person name="Medigue C."/>
            <person name="Talla E."/>
            <person name="Sturgis J.N."/>
        </authorList>
    </citation>
    <scope>NUCLEOTIDE SEQUENCE [LARGE SCALE GENOMIC DNA]</scope>
    <source>
        <strain evidence="2">DSM120</strain>
    </source>
</reference>
<comment type="caution">
    <text evidence="1">The sequence shown here is derived from an EMBL/GenBank/DDBJ whole genome shotgun (WGS) entry which is preliminary data.</text>
</comment>
<dbReference type="STRING" id="1150626.PHAMO_210213"/>
<dbReference type="Proteomes" id="UP000004169">
    <property type="component" value="Unassembled WGS sequence"/>
</dbReference>
<proteinExistence type="predicted"/>
<sequence length="81" mass="8628">MGIDTVRARLGFAWQMFKVVPPKGQAGQTLTEAVNTLGGSLFGEAAKVDTSGNWRRGCDSRAEMILTRAPLLSRGCGSPMT</sequence>
<protein>
    <submittedName>
        <fullName evidence="1">Uncharacterized protein</fullName>
    </submittedName>
</protein>
<gene>
    <name evidence="1" type="ORF">PHAMO_210213</name>
</gene>
<evidence type="ECO:0000313" key="2">
    <source>
        <dbReference type="Proteomes" id="UP000004169"/>
    </source>
</evidence>
<name>H8FQR4_MAGML</name>
<accession>H8FQR4</accession>
<evidence type="ECO:0000313" key="1">
    <source>
        <dbReference type="EMBL" id="CCG40702.1"/>
    </source>
</evidence>
<dbReference type="InterPro" id="IPR021496">
    <property type="entry name" value="DUF3150"/>
</dbReference>
<dbReference type="AlphaFoldDB" id="H8FQR4"/>
<organism evidence="1 2">
    <name type="scientific">Magnetospirillum molischianum DSM 120</name>
    <dbReference type="NCBI Taxonomy" id="1150626"/>
    <lineage>
        <taxon>Bacteria</taxon>
        <taxon>Pseudomonadati</taxon>
        <taxon>Pseudomonadota</taxon>
        <taxon>Alphaproteobacteria</taxon>
        <taxon>Rhodospirillales</taxon>
        <taxon>Rhodospirillaceae</taxon>
        <taxon>Magnetospirillum</taxon>
    </lineage>
</organism>